<evidence type="ECO:0000313" key="2">
    <source>
        <dbReference type="Proteomes" id="UP000243469"/>
    </source>
</evidence>
<dbReference type="EMBL" id="PDSH01000017">
    <property type="protein sequence ID" value="PIE24262.1"/>
    <property type="molecule type" value="Genomic_DNA"/>
</dbReference>
<organism evidence="1 2">
    <name type="scientific">Neptuniibacter caesariensis</name>
    <dbReference type="NCBI Taxonomy" id="207954"/>
    <lineage>
        <taxon>Bacteria</taxon>
        <taxon>Pseudomonadati</taxon>
        <taxon>Pseudomonadota</taxon>
        <taxon>Gammaproteobacteria</taxon>
        <taxon>Oceanospirillales</taxon>
        <taxon>Oceanospirillaceae</taxon>
        <taxon>Neptuniibacter</taxon>
    </lineage>
</organism>
<name>A0A2G6JNR2_NEPCE</name>
<accession>A0A2G6JNR2</accession>
<sequence length="72" mass="8570">MNENERIARDFQSRDEEEKRAFLEQTWCDHCQEVNQGMVEPEEYELNNTIFIEGKCAKCGHVILTEITDEEF</sequence>
<evidence type="ECO:0000313" key="1">
    <source>
        <dbReference type="EMBL" id="PIE24262.1"/>
    </source>
</evidence>
<comment type="caution">
    <text evidence="1">The sequence shown here is derived from an EMBL/GenBank/DDBJ whole genome shotgun (WGS) entry which is preliminary data.</text>
</comment>
<reference evidence="1 2" key="1">
    <citation type="submission" date="2017-10" db="EMBL/GenBank/DDBJ databases">
        <title>Novel microbial diversity and functional potential in the marine mammal oral microbiome.</title>
        <authorList>
            <person name="Dudek N.K."/>
            <person name="Sun C.L."/>
            <person name="Burstein D."/>
            <person name="Kantor R.S."/>
            <person name="Aliaga Goltsman D.S."/>
            <person name="Bik E.M."/>
            <person name="Thomas B.C."/>
            <person name="Banfield J.F."/>
            <person name="Relman D.A."/>
        </authorList>
    </citation>
    <scope>NUCLEOTIDE SEQUENCE [LARGE SCALE GENOMIC DNA]</scope>
    <source>
        <strain evidence="1">DOLJORAL78_47_21</strain>
    </source>
</reference>
<proteinExistence type="predicted"/>
<protein>
    <submittedName>
        <fullName evidence="1">Uncharacterized protein</fullName>
    </submittedName>
</protein>
<dbReference type="AlphaFoldDB" id="A0A2G6JNR2"/>
<dbReference type="STRING" id="207954.MED92_12421"/>
<gene>
    <name evidence="1" type="ORF">CSA60_03385</name>
</gene>
<dbReference type="Proteomes" id="UP000243469">
    <property type="component" value="Unassembled WGS sequence"/>
</dbReference>